<dbReference type="PANTHER" id="PTHR37162">
    <property type="entry name" value="HAT FAMILY DIMERISATION DOMAINCONTAINING PROTEIN-RELATED"/>
    <property type="match status" value="1"/>
</dbReference>
<protein>
    <submittedName>
        <fullName evidence="1">(apollo) hypothetical protein</fullName>
    </submittedName>
</protein>
<accession>A0A8S3W0H1</accession>
<name>A0A8S3W0H1_PARAO</name>
<evidence type="ECO:0000313" key="1">
    <source>
        <dbReference type="EMBL" id="CAG4931292.1"/>
    </source>
</evidence>
<dbReference type="OrthoDB" id="1607513at2759"/>
<proteinExistence type="predicted"/>
<organism evidence="1 2">
    <name type="scientific">Parnassius apollo</name>
    <name type="common">Apollo butterfly</name>
    <name type="synonym">Papilio apollo</name>
    <dbReference type="NCBI Taxonomy" id="110799"/>
    <lineage>
        <taxon>Eukaryota</taxon>
        <taxon>Metazoa</taxon>
        <taxon>Ecdysozoa</taxon>
        <taxon>Arthropoda</taxon>
        <taxon>Hexapoda</taxon>
        <taxon>Insecta</taxon>
        <taxon>Pterygota</taxon>
        <taxon>Neoptera</taxon>
        <taxon>Endopterygota</taxon>
        <taxon>Lepidoptera</taxon>
        <taxon>Glossata</taxon>
        <taxon>Ditrysia</taxon>
        <taxon>Papilionoidea</taxon>
        <taxon>Papilionidae</taxon>
        <taxon>Parnassiinae</taxon>
        <taxon>Parnassini</taxon>
        <taxon>Parnassius</taxon>
        <taxon>Parnassius</taxon>
    </lineage>
</organism>
<dbReference type="EMBL" id="CAJQZP010000008">
    <property type="protein sequence ID" value="CAG4931292.1"/>
    <property type="molecule type" value="Genomic_DNA"/>
</dbReference>
<dbReference type="PANTHER" id="PTHR37162:SF1">
    <property type="entry name" value="BED-TYPE DOMAIN-CONTAINING PROTEIN"/>
    <property type="match status" value="1"/>
</dbReference>
<evidence type="ECO:0000313" key="2">
    <source>
        <dbReference type="Proteomes" id="UP000691718"/>
    </source>
</evidence>
<comment type="caution">
    <text evidence="1">The sequence shown here is derived from an EMBL/GenBank/DDBJ whole genome shotgun (WGS) entry which is preliminary data.</text>
</comment>
<reference evidence="1" key="1">
    <citation type="submission" date="2021-04" db="EMBL/GenBank/DDBJ databases">
        <authorList>
            <person name="Tunstrom K."/>
        </authorList>
    </citation>
    <scope>NUCLEOTIDE SEQUENCE</scope>
</reference>
<gene>
    <name evidence="1" type="ORF">PAPOLLO_LOCUS341</name>
</gene>
<dbReference type="Proteomes" id="UP000691718">
    <property type="component" value="Unassembled WGS sequence"/>
</dbReference>
<dbReference type="AlphaFoldDB" id="A0A8S3W0H1"/>
<keyword evidence="2" id="KW-1185">Reference proteome</keyword>
<sequence>MHTSIRTVDHLGEVINYSHEKEINKIQMHRTKCTTTHEKIVSTYLDLAELDACNAEGIVSAIKRTLKHFDLRIENLMGIGTDNASVMVGVNNGVFARLKQEIPHLVLVRCLCRLSSRLLAYETRTVSQISTYLHPTLRTGFRQPENMLSAKDQMRRELGSLILDSNNKTDATSSDSIPTTEQVATKKPGILDFLKQRRTETGVPNATVSAVNILRMYMETEIDPRREDKHTEVAGTYWKTKENIWRRLITWL</sequence>